<evidence type="ECO:0000313" key="2">
    <source>
        <dbReference type="EMBL" id="KAH7063267.1"/>
    </source>
</evidence>
<feature type="compositionally biased region" description="Basic and acidic residues" evidence="1">
    <location>
        <begin position="302"/>
        <end position="315"/>
    </location>
</feature>
<organism evidence="2 3">
    <name type="scientific">Macrophomina phaseolina</name>
    <dbReference type="NCBI Taxonomy" id="35725"/>
    <lineage>
        <taxon>Eukaryota</taxon>
        <taxon>Fungi</taxon>
        <taxon>Dikarya</taxon>
        <taxon>Ascomycota</taxon>
        <taxon>Pezizomycotina</taxon>
        <taxon>Dothideomycetes</taxon>
        <taxon>Dothideomycetes incertae sedis</taxon>
        <taxon>Botryosphaeriales</taxon>
        <taxon>Botryosphaeriaceae</taxon>
        <taxon>Macrophomina</taxon>
    </lineage>
</organism>
<feature type="compositionally biased region" description="Polar residues" evidence="1">
    <location>
        <begin position="479"/>
        <end position="488"/>
    </location>
</feature>
<reference evidence="2 3" key="1">
    <citation type="journal article" date="2021" name="Nat. Commun.">
        <title>Genetic determinants of endophytism in the Arabidopsis root mycobiome.</title>
        <authorList>
            <person name="Mesny F."/>
            <person name="Miyauchi S."/>
            <person name="Thiergart T."/>
            <person name="Pickel B."/>
            <person name="Atanasova L."/>
            <person name="Karlsson M."/>
            <person name="Huettel B."/>
            <person name="Barry K.W."/>
            <person name="Haridas S."/>
            <person name="Chen C."/>
            <person name="Bauer D."/>
            <person name="Andreopoulos W."/>
            <person name="Pangilinan J."/>
            <person name="LaButti K."/>
            <person name="Riley R."/>
            <person name="Lipzen A."/>
            <person name="Clum A."/>
            <person name="Drula E."/>
            <person name="Henrissat B."/>
            <person name="Kohler A."/>
            <person name="Grigoriev I.V."/>
            <person name="Martin F.M."/>
            <person name="Hacquard S."/>
        </authorList>
    </citation>
    <scope>NUCLEOTIDE SEQUENCE [LARGE SCALE GENOMIC DNA]</scope>
    <source>
        <strain evidence="2 3">MPI-SDFR-AT-0080</strain>
    </source>
</reference>
<sequence>MSAPDPWTRGLTKITALNRFLQSEAAGIKLGEDAQDLNNRLCHRSLDSGRAASQSPPSRSSGSSPDCVRWHTEAYDFRKGSISSDYSCNSSASHNSSDSPVSRNASGSSSISSGSYSRRASDYRRVPYAIPEFARPSNQHRLSSVAGVADIEVEDTSEFSFQCSESSQPYILSPFRRTTTADCVFSDDMQATDLTDCTQLDPGTDFPTREAHSFHRNFRPSDLANRNADPAGTIYTSPLSSPGLVVPDLSIYNSTLVTRYRTLPFTPAKMPPDVSCYASLPEKAMEDGEEEIPSKSPSQRQVDTDASHHRSESDASRVSNEDPPTPTSGSGKSNSDEAPSDHDESDSSLDHATKTIQQELLEEILGPVKHQLIGRLMVYISGVTKLRDPLPLMPARRSIEAVAAENSSALINSCHEGEEFTPTPSDSIKTAISSTSGHGSAQRTRPTSGQRSSASRSCGRNTGQTTAGGVLGSKAGNKRSLNGTPSQLDNDDEDADDDEKKFHTQKRRKPSAPPSKLRIACPYYVRQPGRTPKADSCFRSGFGDITKMKEHLDRVHNNSVQCQRCFEVFSEDRELSEHLRASGPDLCQLAQERPELDGYDREQGDKLSDRMRGLSIIEKWTAIWKILFPHDPEDAIPPPWWTSPSQNPLRRPEVSNFFARYENFTRAHLPRIARPRIDELVMWLFDYELSGEIERTISECLEETFEAFKRGEGAVLQPTSQPHHSPQESRESLSATSPVHSQLTGADGVAFGNSGAAGFIPTAVARPLVCSTKPPLQPQAPNIISPDDHQIHDPEFLSVSYGGAPVADSSAHTPESWVSDLDGLNGNQL</sequence>
<feature type="region of interest" description="Disordered" evidence="1">
    <location>
        <begin position="45"/>
        <end position="67"/>
    </location>
</feature>
<feature type="compositionally biased region" description="Low complexity" evidence="1">
    <location>
        <begin position="48"/>
        <end position="64"/>
    </location>
</feature>
<dbReference type="PANTHER" id="PTHR38166">
    <property type="entry name" value="C2H2-TYPE DOMAIN-CONTAINING PROTEIN-RELATED"/>
    <property type="match status" value="1"/>
</dbReference>
<feature type="region of interest" description="Disordered" evidence="1">
    <location>
        <begin position="416"/>
        <end position="517"/>
    </location>
</feature>
<comment type="caution">
    <text evidence="2">The sequence shown here is derived from an EMBL/GenBank/DDBJ whole genome shotgun (WGS) entry which is preliminary data.</text>
</comment>
<feature type="region of interest" description="Disordered" evidence="1">
    <location>
        <begin position="716"/>
        <end position="746"/>
    </location>
</feature>
<dbReference type="EMBL" id="JAGTJR010000002">
    <property type="protein sequence ID" value="KAH7063267.1"/>
    <property type="molecule type" value="Genomic_DNA"/>
</dbReference>
<accession>A0ABQ8GRZ8</accession>
<dbReference type="PANTHER" id="PTHR38166:SF1">
    <property type="entry name" value="C2H2-TYPE DOMAIN-CONTAINING PROTEIN"/>
    <property type="match status" value="1"/>
</dbReference>
<feature type="region of interest" description="Disordered" evidence="1">
    <location>
        <begin position="805"/>
        <end position="829"/>
    </location>
</feature>
<feature type="region of interest" description="Disordered" evidence="1">
    <location>
        <begin position="88"/>
        <end position="116"/>
    </location>
</feature>
<protein>
    <recommendedName>
        <fullName evidence="4">C2H2-type domain-containing protein</fullName>
    </recommendedName>
</protein>
<evidence type="ECO:0008006" key="4">
    <source>
        <dbReference type="Google" id="ProtNLM"/>
    </source>
</evidence>
<feature type="compositionally biased region" description="Polar residues" evidence="1">
    <location>
        <begin position="732"/>
        <end position="744"/>
    </location>
</feature>
<keyword evidence="3" id="KW-1185">Reference proteome</keyword>
<proteinExistence type="predicted"/>
<gene>
    <name evidence="2" type="ORF">B0J12DRAFT_164419</name>
</gene>
<feature type="compositionally biased region" description="Polar residues" evidence="1">
    <location>
        <begin position="422"/>
        <end position="467"/>
    </location>
</feature>
<name>A0ABQ8GRZ8_9PEZI</name>
<evidence type="ECO:0000256" key="1">
    <source>
        <dbReference type="SAM" id="MobiDB-lite"/>
    </source>
</evidence>
<dbReference type="Proteomes" id="UP000774617">
    <property type="component" value="Unassembled WGS sequence"/>
</dbReference>
<evidence type="ECO:0000313" key="3">
    <source>
        <dbReference type="Proteomes" id="UP000774617"/>
    </source>
</evidence>
<feature type="region of interest" description="Disordered" evidence="1">
    <location>
        <begin position="283"/>
        <end position="349"/>
    </location>
</feature>
<feature type="compositionally biased region" description="Polar residues" evidence="1">
    <location>
        <begin position="327"/>
        <end position="337"/>
    </location>
</feature>